<dbReference type="EMBL" id="JAZHXI010000007">
    <property type="protein sequence ID" value="KAL2069475.1"/>
    <property type="molecule type" value="Genomic_DNA"/>
</dbReference>
<evidence type="ECO:0000313" key="1">
    <source>
        <dbReference type="EMBL" id="KAL2069475.1"/>
    </source>
</evidence>
<organism evidence="1 2">
    <name type="scientific">Oculimacula yallundae</name>
    <dbReference type="NCBI Taxonomy" id="86028"/>
    <lineage>
        <taxon>Eukaryota</taxon>
        <taxon>Fungi</taxon>
        <taxon>Dikarya</taxon>
        <taxon>Ascomycota</taxon>
        <taxon>Pezizomycotina</taxon>
        <taxon>Leotiomycetes</taxon>
        <taxon>Helotiales</taxon>
        <taxon>Ploettnerulaceae</taxon>
        <taxon>Oculimacula</taxon>
    </lineage>
</organism>
<dbReference type="Pfam" id="PF11905">
    <property type="entry name" value="DUF3425"/>
    <property type="match status" value="1"/>
</dbReference>
<comment type="caution">
    <text evidence="1">The sequence shown here is derived from an EMBL/GenBank/DDBJ whole genome shotgun (WGS) entry which is preliminary data.</text>
</comment>
<dbReference type="InterPro" id="IPR021833">
    <property type="entry name" value="DUF3425"/>
</dbReference>
<keyword evidence="2" id="KW-1185">Reference proteome</keyword>
<accession>A0ABR4CIC7</accession>
<protein>
    <submittedName>
        <fullName evidence="1">Uncharacterized protein</fullName>
    </submittedName>
</protein>
<proteinExistence type="predicted"/>
<evidence type="ECO:0000313" key="2">
    <source>
        <dbReference type="Proteomes" id="UP001595075"/>
    </source>
</evidence>
<name>A0ABR4CIC7_9HELO</name>
<gene>
    <name evidence="1" type="ORF">VTL71DRAFT_14154</name>
</gene>
<dbReference type="Proteomes" id="UP001595075">
    <property type="component" value="Unassembled WGS sequence"/>
</dbReference>
<reference evidence="1 2" key="1">
    <citation type="journal article" date="2024" name="Commun. Biol.">
        <title>Comparative genomic analysis of thermophilic fungi reveals convergent evolutionary adaptations and gene losses.</title>
        <authorList>
            <person name="Steindorff A.S."/>
            <person name="Aguilar-Pontes M.V."/>
            <person name="Robinson A.J."/>
            <person name="Andreopoulos B."/>
            <person name="LaButti K."/>
            <person name="Kuo A."/>
            <person name="Mondo S."/>
            <person name="Riley R."/>
            <person name="Otillar R."/>
            <person name="Haridas S."/>
            <person name="Lipzen A."/>
            <person name="Grimwood J."/>
            <person name="Schmutz J."/>
            <person name="Clum A."/>
            <person name="Reid I.D."/>
            <person name="Moisan M.C."/>
            <person name="Butler G."/>
            <person name="Nguyen T.T.M."/>
            <person name="Dewar K."/>
            <person name="Conant G."/>
            <person name="Drula E."/>
            <person name="Henrissat B."/>
            <person name="Hansel C."/>
            <person name="Singer S."/>
            <person name="Hutchinson M.I."/>
            <person name="de Vries R.P."/>
            <person name="Natvig D.O."/>
            <person name="Powell A.J."/>
            <person name="Tsang A."/>
            <person name="Grigoriev I.V."/>
        </authorList>
    </citation>
    <scope>NUCLEOTIDE SEQUENCE [LARGE SCALE GENOMIC DNA]</scope>
    <source>
        <strain evidence="1 2">CBS 494.80</strain>
    </source>
</reference>
<sequence length="245" mass="27863">MQAFESKLQSLEQKLQEPDVDVQTLQILNNSQLSNIQQFDISNCQTTPVEVWLSELLHSSPNNANPPSETLQSQLHTTNFVSACLFLSMPIEPAVAATVSHTCVSSPSETITKFYSQIATTVLTIPRHAICTDDLQNQDMLIRTVLFDWSVIDARPHHCLIWALLRLVDISLCKELMQAERFLLLRHVHLMLLFKSGCLDIIPSWYKPRPTQLLFGHEAVIDYLAWPGLRERLVVSPALRMTDQF</sequence>